<dbReference type="InterPro" id="IPR000253">
    <property type="entry name" value="FHA_dom"/>
</dbReference>
<dbReference type="PANTHER" id="PTHR13233">
    <property type="entry name" value="MICROSPHERULE PROTEIN 1"/>
    <property type="match status" value="1"/>
</dbReference>
<dbReference type="GO" id="GO:0045944">
    <property type="term" value="P:positive regulation of transcription by RNA polymerase II"/>
    <property type="evidence" value="ECO:0007669"/>
    <property type="project" value="TreeGrafter"/>
</dbReference>
<evidence type="ECO:0000313" key="4">
    <source>
        <dbReference type="Proteomes" id="UP001431209"/>
    </source>
</evidence>
<evidence type="ECO:0000259" key="2">
    <source>
        <dbReference type="PROSITE" id="PS50006"/>
    </source>
</evidence>
<dbReference type="InterPro" id="IPR008984">
    <property type="entry name" value="SMAD_FHA_dom_sf"/>
</dbReference>
<proteinExistence type="predicted"/>
<feature type="compositionally biased region" description="Basic and acidic residues" evidence="1">
    <location>
        <begin position="230"/>
        <end position="247"/>
    </location>
</feature>
<organism evidence="3 4">
    <name type="scientific">Acrasis kona</name>
    <dbReference type="NCBI Taxonomy" id="1008807"/>
    <lineage>
        <taxon>Eukaryota</taxon>
        <taxon>Discoba</taxon>
        <taxon>Heterolobosea</taxon>
        <taxon>Tetramitia</taxon>
        <taxon>Eutetramitia</taxon>
        <taxon>Acrasidae</taxon>
        <taxon>Acrasis</taxon>
    </lineage>
</organism>
<dbReference type="GO" id="GO:0031011">
    <property type="term" value="C:Ino80 complex"/>
    <property type="evidence" value="ECO:0007669"/>
    <property type="project" value="InterPro"/>
</dbReference>
<keyword evidence="4" id="KW-1185">Reference proteome</keyword>
<dbReference type="Pfam" id="PF13325">
    <property type="entry name" value="MCRS_N"/>
    <property type="match status" value="1"/>
</dbReference>
<sequence length="425" mass="48280">MQPTTHAKKNNLNPLVNEEQQKEISDAPNNKPNVATLVRKETIALSRFHRWTPQDDLLLKNAVERGLRENEIQKQVKFSFKFSQDDIKERWKSLLYDVGVSELAAKHMVILSNVNSKRVPWTEEENKMILDELKRRKFISFQHFIDSNRERLHPTRTVKSLEAHFYRLKRSGTFDGIDHYHGLSTKKDDGVSAVESLTDAEKEVMNTNEIAKQARAPSRTNPNTSTKQSKAQEKKEAKQIVKLEKSHSISNSLKPPSKKRPRPSESEEEDQTDDNDSLPLLAVLEGEKCKFEIRTQTTILGRKNKHLPVDCDLSLEGNAGKVSRQQASITLQTATRKEQLAGISTGKQTSGDEERRIGVSVVTEDITVPVWSIQNLGKRDLLVNGQQVVGNASCELVHNAIVVFPGDLKFMFTIDQIQCEKWILQ</sequence>
<feature type="compositionally biased region" description="Polar residues" evidence="1">
    <location>
        <begin position="1"/>
        <end position="14"/>
    </location>
</feature>
<accession>A0AAW2YTG2</accession>
<evidence type="ECO:0000256" key="1">
    <source>
        <dbReference type="SAM" id="MobiDB-lite"/>
    </source>
</evidence>
<dbReference type="SUPFAM" id="SSF49879">
    <property type="entry name" value="SMAD/FHA domain"/>
    <property type="match status" value="1"/>
</dbReference>
<reference evidence="3 4" key="1">
    <citation type="submission" date="2024-03" db="EMBL/GenBank/DDBJ databases">
        <title>The Acrasis kona genome and developmental transcriptomes reveal deep origins of eukaryotic multicellular pathways.</title>
        <authorList>
            <person name="Sheikh S."/>
            <person name="Fu C.-J."/>
            <person name="Brown M.W."/>
            <person name="Baldauf S.L."/>
        </authorList>
    </citation>
    <scope>NUCLEOTIDE SEQUENCE [LARGE SCALE GENOMIC DNA]</scope>
    <source>
        <strain evidence="3 4">ATCC MYA-3509</strain>
    </source>
</reference>
<dbReference type="AlphaFoldDB" id="A0AAW2YTG2"/>
<dbReference type="EMBL" id="JAOPGA020000647">
    <property type="protein sequence ID" value="KAL0480253.1"/>
    <property type="molecule type" value="Genomic_DNA"/>
</dbReference>
<feature type="domain" description="FHA" evidence="2">
    <location>
        <begin position="298"/>
        <end position="388"/>
    </location>
</feature>
<dbReference type="GO" id="GO:0044545">
    <property type="term" value="C:NSL complex"/>
    <property type="evidence" value="ECO:0007669"/>
    <property type="project" value="TreeGrafter"/>
</dbReference>
<comment type="caution">
    <text evidence="3">The sequence shown here is derived from an EMBL/GenBank/DDBJ whole genome shotgun (WGS) entry which is preliminary data.</text>
</comment>
<dbReference type="PANTHER" id="PTHR13233:SF0">
    <property type="entry name" value="MICROSPHERULE PROTEIN 1"/>
    <property type="match status" value="1"/>
</dbReference>
<protein>
    <submittedName>
        <fullName evidence="3">Microspherule protein 1</fullName>
    </submittedName>
</protein>
<dbReference type="InterPro" id="IPR025999">
    <property type="entry name" value="MCRS_N"/>
</dbReference>
<evidence type="ECO:0000313" key="3">
    <source>
        <dbReference type="EMBL" id="KAL0480253.1"/>
    </source>
</evidence>
<name>A0AAW2YTG2_9EUKA</name>
<gene>
    <name evidence="3" type="ORF">AKO1_007166</name>
</gene>
<dbReference type="PROSITE" id="PS50006">
    <property type="entry name" value="FHA_DOMAIN"/>
    <property type="match status" value="1"/>
</dbReference>
<dbReference type="GO" id="GO:0071339">
    <property type="term" value="C:MLL1 complex"/>
    <property type="evidence" value="ECO:0007669"/>
    <property type="project" value="InterPro"/>
</dbReference>
<feature type="region of interest" description="Disordered" evidence="1">
    <location>
        <begin position="200"/>
        <end position="279"/>
    </location>
</feature>
<feature type="compositionally biased region" description="Acidic residues" evidence="1">
    <location>
        <begin position="266"/>
        <end position="276"/>
    </location>
</feature>
<dbReference type="Gene3D" id="2.60.200.20">
    <property type="match status" value="1"/>
</dbReference>
<dbReference type="InterPro" id="IPR037912">
    <property type="entry name" value="MCRS1"/>
</dbReference>
<dbReference type="GO" id="GO:0002151">
    <property type="term" value="F:G-quadruplex RNA binding"/>
    <property type="evidence" value="ECO:0007669"/>
    <property type="project" value="InterPro"/>
</dbReference>
<dbReference type="Proteomes" id="UP001431209">
    <property type="component" value="Unassembled WGS sequence"/>
</dbReference>
<feature type="region of interest" description="Disordered" evidence="1">
    <location>
        <begin position="1"/>
        <end position="30"/>
    </location>
</feature>